<evidence type="ECO:0000256" key="10">
    <source>
        <dbReference type="ARBA" id="ARBA00047817"/>
    </source>
</evidence>
<dbReference type="PRINTS" id="PR00081">
    <property type="entry name" value="GDHRDH"/>
</dbReference>
<sequence>LPAKDAGVDVWFLMLVPVDGEAEQGVFWGWGQDSGCHQSTARLFRSLSGCDSGFGQATARHLDIMGFRVFASVLDLQSPGAQELRRSCSPRLTLLQMDLTKPDDIQRVLQHIQAHTNSTGLWGLVNNAGFNDTIADAELSPLCKFRACMEVNFFGSLELTKGLLPLLRSAGGRIVTVSSPAGDMPFPCLAAYGTSKAALSLLMDTFRSELQPWGIKVSLILPGYYKTGRRVGVCSLPKQQLLASLPQELLQAYGEDYVEEINQQFIQFMKVAVEDLSAVVNSITDGLLAANPAVRYYPGQGLGIMYFIHRYLPYFVRDLFLKGFFINPKLPRALHTSPQAFAQPKHHPPALWGNNQH</sequence>
<name>A0A8C5TIB1_9PASS</name>
<reference evidence="13" key="1">
    <citation type="submission" date="2025-08" db="UniProtKB">
        <authorList>
            <consortium name="Ensembl"/>
        </authorList>
    </citation>
    <scope>IDENTIFICATION</scope>
</reference>
<evidence type="ECO:0000313" key="14">
    <source>
        <dbReference type="Proteomes" id="UP000694560"/>
    </source>
</evidence>
<dbReference type="Pfam" id="PF00106">
    <property type="entry name" value="adh_short"/>
    <property type="match status" value="1"/>
</dbReference>
<evidence type="ECO:0000256" key="1">
    <source>
        <dbReference type="ARBA" id="ARBA00004854"/>
    </source>
</evidence>
<evidence type="ECO:0000256" key="5">
    <source>
        <dbReference type="ARBA" id="ARBA00023221"/>
    </source>
</evidence>
<dbReference type="AlphaFoldDB" id="A0A8C5TIB1"/>
<dbReference type="InterPro" id="IPR002347">
    <property type="entry name" value="SDR_fam"/>
</dbReference>
<reference evidence="13" key="2">
    <citation type="submission" date="2025-09" db="UniProtKB">
        <authorList>
            <consortium name="Ensembl"/>
        </authorList>
    </citation>
    <scope>IDENTIFICATION</scope>
</reference>
<evidence type="ECO:0000256" key="12">
    <source>
        <dbReference type="ARBA" id="ARBA00048774"/>
    </source>
</evidence>
<dbReference type="PANTHER" id="PTHR43313">
    <property type="entry name" value="SHORT-CHAIN DEHYDROGENASE/REDUCTASE FAMILY 9C"/>
    <property type="match status" value="1"/>
</dbReference>
<comment type="catalytic activity">
    <reaction evidence="9">
        <text>11beta-hydroxyandrost-4-ene-3,17-dione + NAD(+) = androst-4-ene-3,11,17-trione + NADH + H(+)</text>
        <dbReference type="Rhea" id="RHEA:69408"/>
        <dbReference type="ChEBI" id="CHEBI:2495"/>
        <dbReference type="ChEBI" id="CHEBI:15378"/>
        <dbReference type="ChEBI" id="CHEBI:27967"/>
        <dbReference type="ChEBI" id="CHEBI:57540"/>
        <dbReference type="ChEBI" id="CHEBI:57945"/>
    </reaction>
    <physiologicalReaction direction="left-to-right" evidence="9">
        <dbReference type="Rhea" id="RHEA:69409"/>
    </physiologicalReaction>
</comment>
<dbReference type="Proteomes" id="UP000694560">
    <property type="component" value="Unplaced"/>
</dbReference>
<comment type="catalytic activity">
    <reaction evidence="11">
        <text>11beta,17beta-dihydroxyandrost-4-ene-3-one + NAD(+) = 17beta-hydroxyandrost-4-ene-3,11-dione + NADH + H(+)</text>
        <dbReference type="Rhea" id="RHEA:69368"/>
        <dbReference type="ChEBI" id="CHEBI:15378"/>
        <dbReference type="ChEBI" id="CHEBI:34133"/>
        <dbReference type="ChEBI" id="CHEBI:57540"/>
        <dbReference type="ChEBI" id="CHEBI:57945"/>
        <dbReference type="ChEBI" id="CHEBI:81481"/>
    </reaction>
    <physiologicalReaction direction="left-to-right" evidence="11">
        <dbReference type="Rhea" id="RHEA:69369"/>
    </physiologicalReaction>
</comment>
<comment type="catalytic activity">
    <reaction evidence="12">
        <text>corticosterone + NAD(+) = 11-dehydrocorticosterone + NADH + H(+)</text>
        <dbReference type="Rhea" id="RHEA:42204"/>
        <dbReference type="ChEBI" id="CHEBI:15378"/>
        <dbReference type="ChEBI" id="CHEBI:16827"/>
        <dbReference type="ChEBI" id="CHEBI:57540"/>
        <dbReference type="ChEBI" id="CHEBI:57945"/>
        <dbReference type="ChEBI" id="CHEBI:78600"/>
    </reaction>
    <physiologicalReaction direction="left-to-right" evidence="12">
        <dbReference type="Rhea" id="RHEA:42205"/>
    </physiologicalReaction>
</comment>
<dbReference type="OrthoDB" id="9876299at2759"/>
<evidence type="ECO:0000256" key="7">
    <source>
        <dbReference type="ARBA" id="ARBA00041540"/>
    </source>
</evidence>
<dbReference type="InterPro" id="IPR020904">
    <property type="entry name" value="Sc_DH/Rdtase_CS"/>
</dbReference>
<evidence type="ECO:0000256" key="6">
    <source>
        <dbReference type="ARBA" id="ARBA00040320"/>
    </source>
</evidence>
<accession>A0A8C5TIB1</accession>
<evidence type="ECO:0000256" key="8">
    <source>
        <dbReference type="ARBA" id="ARBA00042028"/>
    </source>
</evidence>
<keyword evidence="5" id="KW-0753">Steroid metabolism</keyword>
<dbReference type="GO" id="GO:0008211">
    <property type="term" value="P:glucocorticoid metabolic process"/>
    <property type="evidence" value="ECO:0007669"/>
    <property type="project" value="TreeGrafter"/>
</dbReference>
<dbReference type="PANTHER" id="PTHR43313:SF2">
    <property type="entry name" value="11-BETA-HYDROXYSTEROID DEHYDROGENASE TYPE 2"/>
    <property type="match status" value="1"/>
</dbReference>
<keyword evidence="4" id="KW-0443">Lipid metabolism</keyword>
<evidence type="ECO:0000256" key="11">
    <source>
        <dbReference type="ARBA" id="ARBA00048218"/>
    </source>
</evidence>
<dbReference type="InterPro" id="IPR036291">
    <property type="entry name" value="NAD(P)-bd_dom_sf"/>
</dbReference>
<evidence type="ECO:0000256" key="4">
    <source>
        <dbReference type="ARBA" id="ARBA00023098"/>
    </source>
</evidence>
<dbReference type="SUPFAM" id="SSF51735">
    <property type="entry name" value="NAD(P)-binding Rossmann-fold domains"/>
    <property type="match status" value="1"/>
</dbReference>
<comment type="similarity">
    <text evidence="2">Belongs to the short-chain dehydrogenases/reductases (SDR) family.</text>
</comment>
<proteinExistence type="inferred from homology"/>
<comment type="catalytic activity">
    <reaction evidence="10">
        <text>an 11beta-hydroxysteroid + NAD(+) = an 11-oxosteroid + NADH + H(+)</text>
        <dbReference type="Rhea" id="RHEA:53116"/>
        <dbReference type="ChEBI" id="CHEBI:15378"/>
        <dbReference type="ChEBI" id="CHEBI:35346"/>
        <dbReference type="ChEBI" id="CHEBI:47787"/>
        <dbReference type="ChEBI" id="CHEBI:57540"/>
        <dbReference type="ChEBI" id="CHEBI:57945"/>
    </reaction>
    <physiologicalReaction direction="left-to-right" evidence="10">
        <dbReference type="Rhea" id="RHEA:53117"/>
    </physiologicalReaction>
</comment>
<evidence type="ECO:0000256" key="2">
    <source>
        <dbReference type="ARBA" id="ARBA00006484"/>
    </source>
</evidence>
<dbReference type="Gene3D" id="3.40.50.720">
    <property type="entry name" value="NAD(P)-binding Rossmann-like Domain"/>
    <property type="match status" value="1"/>
</dbReference>
<organism evidence="13 14">
    <name type="scientific">Malurus cyaneus samueli</name>
    <dbReference type="NCBI Taxonomy" id="2593467"/>
    <lineage>
        <taxon>Eukaryota</taxon>
        <taxon>Metazoa</taxon>
        <taxon>Chordata</taxon>
        <taxon>Craniata</taxon>
        <taxon>Vertebrata</taxon>
        <taxon>Euteleostomi</taxon>
        <taxon>Archelosauria</taxon>
        <taxon>Archosauria</taxon>
        <taxon>Dinosauria</taxon>
        <taxon>Saurischia</taxon>
        <taxon>Theropoda</taxon>
        <taxon>Coelurosauria</taxon>
        <taxon>Aves</taxon>
        <taxon>Neognathae</taxon>
        <taxon>Neoaves</taxon>
        <taxon>Telluraves</taxon>
        <taxon>Australaves</taxon>
        <taxon>Passeriformes</taxon>
        <taxon>Meliphagoidea</taxon>
        <taxon>Maluridae</taxon>
        <taxon>Malurus</taxon>
    </lineage>
</organism>
<evidence type="ECO:0000256" key="3">
    <source>
        <dbReference type="ARBA" id="ARBA00023002"/>
    </source>
</evidence>
<dbReference type="PROSITE" id="PS00061">
    <property type="entry name" value="ADH_SHORT"/>
    <property type="match status" value="1"/>
</dbReference>
<dbReference type="Ensembl" id="ENSMCST00000007026.1">
    <property type="protein sequence ID" value="ENSMCSP00000006863.1"/>
    <property type="gene ID" value="ENSMCSG00000004942.1"/>
</dbReference>
<protein>
    <recommendedName>
        <fullName evidence="6">11-beta-hydroxysteroid dehydrogenase type 2</fullName>
    </recommendedName>
    <alternativeName>
        <fullName evidence="7">Corticosteroid 11-beta-dehydrogenase isozyme 2</fullName>
    </alternativeName>
    <alternativeName>
        <fullName evidence="8">NAD-dependent 11-beta-hydroxysteroid dehydrogenase</fullName>
    </alternativeName>
</protein>
<comment type="pathway">
    <text evidence="1">Steroid metabolism.</text>
</comment>
<keyword evidence="14" id="KW-1185">Reference proteome</keyword>
<dbReference type="GO" id="GO:0070523">
    <property type="term" value="F:11-beta-hydroxysteroid dehydrogenase (NAD+) activity"/>
    <property type="evidence" value="ECO:0007669"/>
    <property type="project" value="TreeGrafter"/>
</dbReference>
<evidence type="ECO:0000313" key="13">
    <source>
        <dbReference type="Ensembl" id="ENSMCSP00000006863.1"/>
    </source>
</evidence>
<keyword evidence="3" id="KW-0560">Oxidoreductase</keyword>
<evidence type="ECO:0000256" key="9">
    <source>
        <dbReference type="ARBA" id="ARBA00047650"/>
    </source>
</evidence>